<protein>
    <submittedName>
        <fullName evidence="1">Uncharacterized protein</fullName>
    </submittedName>
</protein>
<reference evidence="1 2" key="1">
    <citation type="submission" date="2024-07" db="EMBL/GenBank/DDBJ databases">
        <title>Uliginosibacterium paludis KCTC:42655.</title>
        <authorList>
            <person name="Kim M.K."/>
        </authorList>
    </citation>
    <scope>NUCLEOTIDE SEQUENCE [LARGE SCALE GENOMIC DNA]</scope>
    <source>
        <strain evidence="1 2">KCTC 42655</strain>
    </source>
</reference>
<dbReference type="Proteomes" id="UP001548590">
    <property type="component" value="Unassembled WGS sequence"/>
</dbReference>
<name>A0ABV2CW39_9RHOO</name>
<keyword evidence="2" id="KW-1185">Reference proteome</keyword>
<proteinExistence type="predicted"/>
<evidence type="ECO:0000313" key="1">
    <source>
        <dbReference type="EMBL" id="MET1492149.1"/>
    </source>
</evidence>
<dbReference type="EMBL" id="JBEWLZ010000022">
    <property type="protein sequence ID" value="MET1492149.1"/>
    <property type="molecule type" value="Genomic_DNA"/>
</dbReference>
<comment type="caution">
    <text evidence="1">The sequence shown here is derived from an EMBL/GenBank/DDBJ whole genome shotgun (WGS) entry which is preliminary data.</text>
</comment>
<accession>A0ABV2CW39</accession>
<dbReference type="RefSeq" id="WP_345924595.1">
    <property type="nucleotide sequence ID" value="NZ_JBDIVF010000001.1"/>
</dbReference>
<gene>
    <name evidence="1" type="ORF">ABVT11_20095</name>
</gene>
<evidence type="ECO:0000313" key="2">
    <source>
        <dbReference type="Proteomes" id="UP001548590"/>
    </source>
</evidence>
<organism evidence="1 2">
    <name type="scientific">Uliginosibacterium paludis</name>
    <dbReference type="NCBI Taxonomy" id="1615952"/>
    <lineage>
        <taxon>Bacteria</taxon>
        <taxon>Pseudomonadati</taxon>
        <taxon>Pseudomonadota</taxon>
        <taxon>Betaproteobacteria</taxon>
        <taxon>Rhodocyclales</taxon>
        <taxon>Zoogloeaceae</taxon>
        <taxon>Uliginosibacterium</taxon>
    </lineage>
</organism>
<sequence length="65" mass="7394">MGSVGFSPKSLVVHEPFHADSEKEAEGFVQELVADRLQTLSLDERYISDHDRVEAYGMRMLLRSL</sequence>